<dbReference type="Pfam" id="PF00144">
    <property type="entry name" value="Beta-lactamase"/>
    <property type="match status" value="1"/>
</dbReference>
<dbReference type="PANTHER" id="PTHR43283">
    <property type="entry name" value="BETA-LACTAMASE-RELATED"/>
    <property type="match status" value="1"/>
</dbReference>
<dbReference type="RefSeq" id="WP_257595675.1">
    <property type="nucleotide sequence ID" value="NZ_JANKHH010000004.1"/>
</dbReference>
<evidence type="ECO:0000313" key="2">
    <source>
        <dbReference type="EMBL" id="MCR2833897.1"/>
    </source>
</evidence>
<dbReference type="InterPro" id="IPR001466">
    <property type="entry name" value="Beta-lactam-related"/>
</dbReference>
<proteinExistence type="predicted"/>
<name>A0ABT1XU00_9SPHN</name>
<keyword evidence="3" id="KW-1185">Reference proteome</keyword>
<comment type="caution">
    <text evidence="2">The sequence shown here is derived from an EMBL/GenBank/DDBJ whole genome shotgun (WGS) entry which is preliminary data.</text>
</comment>
<gene>
    <name evidence="2" type="ORF">NSO95_08050</name>
</gene>
<reference evidence="2 3" key="1">
    <citation type="submission" date="2022-08" db="EMBL/GenBank/DDBJ databases">
        <title>Polyphasic taxonomy analysis of Qipengyuania sp.RS5-5.</title>
        <authorList>
            <person name="Xamxidin M."/>
            <person name="Wu M."/>
        </authorList>
    </citation>
    <scope>NUCLEOTIDE SEQUENCE [LARGE SCALE GENOMIC DNA]</scope>
    <source>
        <strain evidence="2 3">RS5-5</strain>
    </source>
</reference>
<evidence type="ECO:0000313" key="3">
    <source>
        <dbReference type="Proteomes" id="UP001206067"/>
    </source>
</evidence>
<dbReference type="EMBL" id="JANKHH010000004">
    <property type="protein sequence ID" value="MCR2833897.1"/>
    <property type="molecule type" value="Genomic_DNA"/>
</dbReference>
<organism evidence="2 3">
    <name type="scientific">Parerythrobacter lacustris</name>
    <dbReference type="NCBI Taxonomy" id="2969984"/>
    <lineage>
        <taxon>Bacteria</taxon>
        <taxon>Pseudomonadati</taxon>
        <taxon>Pseudomonadota</taxon>
        <taxon>Alphaproteobacteria</taxon>
        <taxon>Sphingomonadales</taxon>
        <taxon>Erythrobacteraceae</taxon>
        <taxon>Parerythrobacter</taxon>
    </lineage>
</organism>
<dbReference type="InterPro" id="IPR050789">
    <property type="entry name" value="Diverse_Enzym_Activities"/>
</dbReference>
<sequence>MSQTLLEALQEVSGVPGLSAAVWQDGAVVWTGAAGRQDVEGGVPVTRDTRFRLASVSKLLTVTAVARLAEEGRIDLDAPIASILPWLDNDWPPISARQLAAHTSGLPHYQEIDADRGKVHYPDGKTAVEVFAGRPLLSAPGDRYSYSAWGYTLLGAMVEEVTGEPFTAYLAREIAPGLDLGPDATDSGDPHVSIAYEFLEGSARRAAPHDYSYTWGGGGMMGTAESLVRFGGAMMDHRVVTKATFDDMLRPAFLSSGEVAGEDGYSVGFGWRSAKGGDGSPIVFHNGVTIGARSSLVLWHEEKTAAAILSNASWTSSIDATSQMLAAPFRSEPEGLVAAACPIGAASFEGTLAGEQVSGWARFRVMDGLCQGEIELAGSLHAYFDRGPQPTAPTIRVVGLDPAGGLSRAGMVTPFGLYELRASEDGTYTSRWSVQRVLELRFIDGGDRE</sequence>
<protein>
    <submittedName>
        <fullName evidence="2">Beta-lactamase family protein</fullName>
    </submittedName>
</protein>
<accession>A0ABT1XU00</accession>
<evidence type="ECO:0000259" key="1">
    <source>
        <dbReference type="Pfam" id="PF00144"/>
    </source>
</evidence>
<dbReference type="Proteomes" id="UP001206067">
    <property type="component" value="Unassembled WGS sequence"/>
</dbReference>
<feature type="domain" description="Beta-lactamase-related" evidence="1">
    <location>
        <begin position="5"/>
        <end position="312"/>
    </location>
</feature>
<dbReference type="InterPro" id="IPR012338">
    <property type="entry name" value="Beta-lactam/transpept-like"/>
</dbReference>
<dbReference type="Gene3D" id="3.40.710.10">
    <property type="entry name" value="DD-peptidase/beta-lactamase superfamily"/>
    <property type="match status" value="1"/>
</dbReference>
<dbReference type="SUPFAM" id="SSF56601">
    <property type="entry name" value="beta-lactamase/transpeptidase-like"/>
    <property type="match status" value="1"/>
</dbReference>
<dbReference type="PANTHER" id="PTHR43283:SF18">
    <property type="match status" value="1"/>
</dbReference>